<dbReference type="WBParaSite" id="SPAL_0000618600.1">
    <property type="protein sequence ID" value="SPAL_0000618600.1"/>
    <property type="gene ID" value="SPAL_0000618600"/>
</dbReference>
<organism evidence="1 2">
    <name type="scientific">Strongyloides papillosus</name>
    <name type="common">Intestinal threadworm</name>
    <dbReference type="NCBI Taxonomy" id="174720"/>
    <lineage>
        <taxon>Eukaryota</taxon>
        <taxon>Metazoa</taxon>
        <taxon>Ecdysozoa</taxon>
        <taxon>Nematoda</taxon>
        <taxon>Chromadorea</taxon>
        <taxon>Rhabditida</taxon>
        <taxon>Tylenchina</taxon>
        <taxon>Panagrolaimomorpha</taxon>
        <taxon>Strongyloidoidea</taxon>
        <taxon>Strongyloididae</taxon>
        <taxon>Strongyloides</taxon>
    </lineage>
</organism>
<keyword evidence="1" id="KW-1185">Reference proteome</keyword>
<name>A0A0N5BJR5_STREA</name>
<dbReference type="Proteomes" id="UP000046392">
    <property type="component" value="Unplaced"/>
</dbReference>
<protein>
    <submittedName>
        <fullName evidence="2">Ig-like domain-containing protein</fullName>
    </submittedName>
</protein>
<sequence>MKVLTILIICINILSCNSYYYVIRNYYSSYWKVHAIVLPECLLDNGNKSKIVENVTATLQVQSSQTVSNTSTCGKNLTVAKEHVGDFYIKHGGMITVKYFYQTSEKSFIRKIPDDCEIRAWEDKKGNYYCRFEDINPNKTIITKKEA</sequence>
<dbReference type="AlphaFoldDB" id="A0A0N5BJR5"/>
<evidence type="ECO:0000313" key="2">
    <source>
        <dbReference type="WBParaSite" id="SPAL_0000618600.1"/>
    </source>
</evidence>
<proteinExistence type="predicted"/>
<evidence type="ECO:0000313" key="1">
    <source>
        <dbReference type="Proteomes" id="UP000046392"/>
    </source>
</evidence>
<reference evidence="2" key="1">
    <citation type="submission" date="2017-02" db="UniProtKB">
        <authorList>
            <consortium name="WormBaseParasite"/>
        </authorList>
    </citation>
    <scope>IDENTIFICATION</scope>
</reference>
<accession>A0A0N5BJR5</accession>